<evidence type="ECO:0000256" key="1">
    <source>
        <dbReference type="ARBA" id="ARBA00006987"/>
    </source>
</evidence>
<evidence type="ECO:0000313" key="3">
    <source>
        <dbReference type="EMBL" id="QQE73043.1"/>
    </source>
</evidence>
<dbReference type="EMBL" id="CP066308">
    <property type="protein sequence ID" value="QQE73043.1"/>
    <property type="molecule type" value="Genomic_DNA"/>
</dbReference>
<keyword evidence="6" id="KW-1185">Reference proteome</keyword>
<proteinExistence type="inferred from homology"/>
<dbReference type="Pfam" id="PF03401">
    <property type="entry name" value="TctC"/>
    <property type="match status" value="1"/>
</dbReference>
<name>A0A7T5EI87_9BACL</name>
<dbReference type="CDD" id="cd07012">
    <property type="entry name" value="PBP2_Bug_TTT"/>
    <property type="match status" value="1"/>
</dbReference>
<dbReference type="Proteomes" id="UP000677234">
    <property type="component" value="Chromosome"/>
</dbReference>
<dbReference type="PANTHER" id="PTHR42928:SF5">
    <property type="entry name" value="BLR1237 PROTEIN"/>
    <property type="match status" value="1"/>
</dbReference>
<evidence type="ECO:0000313" key="6">
    <source>
        <dbReference type="Proteomes" id="UP000677234"/>
    </source>
</evidence>
<dbReference type="Gene3D" id="3.40.190.10">
    <property type="entry name" value="Periplasmic binding protein-like II"/>
    <property type="match status" value="1"/>
</dbReference>
<dbReference type="Proteomes" id="UP000595847">
    <property type="component" value="Chromosome"/>
</dbReference>
<feature type="signal peptide" evidence="2">
    <location>
        <begin position="1"/>
        <end position="19"/>
    </location>
</feature>
<dbReference type="KEGG" id="bcop:JD108_14000"/>
<dbReference type="EMBL" id="CP073708">
    <property type="protein sequence ID" value="QUO40121.1"/>
    <property type="molecule type" value="Genomic_DNA"/>
</dbReference>
<reference evidence="3 5" key="1">
    <citation type="submission" date="2020-12" db="EMBL/GenBank/DDBJ databases">
        <title>strain FJAT-54423T represents a novel species of the genus Brevibacillus.</title>
        <authorList>
            <person name="Tang R."/>
        </authorList>
    </citation>
    <scope>NUCLEOTIDE SEQUENCE [LARGE SCALE GENOMIC DNA]</scope>
    <source>
        <strain evidence="3 5">FJAT-54423</strain>
    </source>
</reference>
<dbReference type="InterPro" id="IPR005064">
    <property type="entry name" value="BUG"/>
</dbReference>
<reference evidence="4" key="2">
    <citation type="submission" date="2021-04" db="EMBL/GenBank/DDBJ databases">
        <title>Brevibacillus composti FJAT-54423, complete genome.</title>
        <authorList>
            <person name="Tang R."/>
        </authorList>
    </citation>
    <scope>NUCLEOTIDE SEQUENCE</scope>
    <source>
        <strain evidence="4">FJAT-54424</strain>
    </source>
</reference>
<sequence>MKRKAIFLSLALTLAVGLAGCGGKTDAPASGSQALDYPKRPIEMVVPFGEGSASDTFARKFADLMSKHTSQPVQPLNKDGSGGLVGMVYAHGQKNDGYTVLQITPSHVIADVLGKGKDIKLMTEFEPLAQIQSDIYVLSVPAKSPYNSFEDLVKVGKEKDITFAGVSPGGLDDLTLSALADETGIKVKFIPYKSGSEVKAAALGGEVDVYLDKLISAVGLIKDGKVKPIVVLNDKRIESIDELKNVPSTVELGYKTTIGSWRGFVVKKGTPAEIKQYLIDSLKKTYDSPEYQEFAKENLADIRTGYLSPEEFTKQWQAEYEVFDAIAKKTGLKK</sequence>
<gene>
    <name evidence="3" type="ORF">JD108_14000</name>
    <name evidence="4" type="ORF">KDJ56_13945</name>
</gene>
<protein>
    <submittedName>
        <fullName evidence="3">Tripartite tricarboxylate transporter substrate binding protein</fullName>
    </submittedName>
</protein>
<evidence type="ECO:0000313" key="4">
    <source>
        <dbReference type="EMBL" id="QUO40121.1"/>
    </source>
</evidence>
<dbReference type="RefSeq" id="WP_198826675.1">
    <property type="nucleotide sequence ID" value="NZ_CP066308.1"/>
</dbReference>
<organism evidence="3 5">
    <name type="scientific">Brevibacillus composti</name>
    <dbReference type="NCBI Taxonomy" id="2796470"/>
    <lineage>
        <taxon>Bacteria</taxon>
        <taxon>Bacillati</taxon>
        <taxon>Bacillota</taxon>
        <taxon>Bacilli</taxon>
        <taxon>Bacillales</taxon>
        <taxon>Paenibacillaceae</taxon>
        <taxon>Brevibacillus</taxon>
    </lineage>
</organism>
<dbReference type="PROSITE" id="PS51257">
    <property type="entry name" value="PROKAR_LIPOPROTEIN"/>
    <property type="match status" value="1"/>
</dbReference>
<keyword evidence="2" id="KW-0732">Signal</keyword>
<dbReference type="SUPFAM" id="SSF53850">
    <property type="entry name" value="Periplasmic binding protein-like II"/>
    <property type="match status" value="1"/>
</dbReference>
<dbReference type="InterPro" id="IPR042100">
    <property type="entry name" value="Bug_dom1"/>
</dbReference>
<dbReference type="PANTHER" id="PTHR42928">
    <property type="entry name" value="TRICARBOXYLATE-BINDING PROTEIN"/>
    <property type="match status" value="1"/>
</dbReference>
<feature type="chain" id="PRO_5039175198" evidence="2">
    <location>
        <begin position="20"/>
        <end position="334"/>
    </location>
</feature>
<comment type="similarity">
    <text evidence="1">Belongs to the UPF0065 (bug) family.</text>
</comment>
<dbReference type="Gene3D" id="3.40.190.150">
    <property type="entry name" value="Bordetella uptake gene, domain 1"/>
    <property type="match status" value="1"/>
</dbReference>
<evidence type="ECO:0000256" key="2">
    <source>
        <dbReference type="SAM" id="SignalP"/>
    </source>
</evidence>
<dbReference type="AlphaFoldDB" id="A0A7T5EI87"/>
<accession>A0A7T5EI87</accession>
<evidence type="ECO:0000313" key="5">
    <source>
        <dbReference type="Proteomes" id="UP000595847"/>
    </source>
</evidence>
<dbReference type="PIRSF" id="PIRSF017082">
    <property type="entry name" value="YflP"/>
    <property type="match status" value="1"/>
</dbReference>